<evidence type="ECO:0000259" key="12">
    <source>
        <dbReference type="Pfam" id="PF00135"/>
    </source>
</evidence>
<dbReference type="PANTHER" id="PTHR43918">
    <property type="entry name" value="ACETYLCHOLINESTERASE"/>
    <property type="match status" value="1"/>
</dbReference>
<feature type="domain" description="Carboxylesterase type B" evidence="12">
    <location>
        <begin position="31"/>
        <end position="566"/>
    </location>
</feature>
<evidence type="ECO:0000256" key="2">
    <source>
        <dbReference type="ARBA" id="ARBA00022487"/>
    </source>
</evidence>
<dbReference type="PROSITE" id="PS00941">
    <property type="entry name" value="CARBOXYLESTERASE_B_2"/>
    <property type="match status" value="1"/>
</dbReference>
<dbReference type="InterPro" id="IPR001445">
    <property type="entry name" value="Acylcholinesterase_insect"/>
</dbReference>
<dbReference type="EC" id="3.1.1.-" evidence="11"/>
<evidence type="ECO:0000256" key="8">
    <source>
        <dbReference type="ARBA" id="ARBA00034103"/>
    </source>
</evidence>
<keyword evidence="5" id="KW-0770">Synapse</keyword>
<keyword evidence="4" id="KW-0531">Neurotransmitter degradation</keyword>
<dbReference type="PRINTS" id="PR00880">
    <property type="entry name" value="ACHEINSECT"/>
</dbReference>
<dbReference type="AlphaFoldDB" id="A0AAW2HMZ8"/>
<dbReference type="GO" id="GO:0045202">
    <property type="term" value="C:synapse"/>
    <property type="evidence" value="ECO:0007669"/>
    <property type="project" value="UniProtKB-SubCell"/>
</dbReference>
<evidence type="ECO:0000256" key="11">
    <source>
        <dbReference type="RuleBase" id="RU361235"/>
    </source>
</evidence>
<accession>A0AAW2HMZ8</accession>
<dbReference type="CDD" id="cd00312">
    <property type="entry name" value="Esterase_lipase"/>
    <property type="match status" value="1"/>
</dbReference>
<keyword evidence="7" id="KW-0325">Glycoprotein</keyword>
<dbReference type="InterPro" id="IPR019819">
    <property type="entry name" value="Carboxylesterase_B_CS"/>
</dbReference>
<gene>
    <name evidence="13" type="ORF">PYX00_008368</name>
</gene>
<dbReference type="EMBL" id="JARGDH010000004">
    <property type="protein sequence ID" value="KAL0271197.1"/>
    <property type="molecule type" value="Genomic_DNA"/>
</dbReference>
<name>A0AAW2HMZ8_9NEOP</name>
<evidence type="ECO:0000256" key="10">
    <source>
        <dbReference type="PIRSR" id="PIRSR600997-1"/>
    </source>
</evidence>
<dbReference type="PANTHER" id="PTHR43918:SF13">
    <property type="entry name" value="ACETYLCHOLINESTERASE"/>
    <property type="match status" value="1"/>
</dbReference>
<dbReference type="InterPro" id="IPR000997">
    <property type="entry name" value="Cholinesterase"/>
</dbReference>
<evidence type="ECO:0000313" key="13">
    <source>
        <dbReference type="EMBL" id="KAL0271197.1"/>
    </source>
</evidence>
<organism evidence="13">
    <name type="scientific">Menopon gallinae</name>
    <name type="common">poultry shaft louse</name>
    <dbReference type="NCBI Taxonomy" id="328185"/>
    <lineage>
        <taxon>Eukaryota</taxon>
        <taxon>Metazoa</taxon>
        <taxon>Ecdysozoa</taxon>
        <taxon>Arthropoda</taxon>
        <taxon>Hexapoda</taxon>
        <taxon>Insecta</taxon>
        <taxon>Pterygota</taxon>
        <taxon>Neoptera</taxon>
        <taxon>Paraneoptera</taxon>
        <taxon>Psocodea</taxon>
        <taxon>Troctomorpha</taxon>
        <taxon>Phthiraptera</taxon>
        <taxon>Amblycera</taxon>
        <taxon>Menoponidae</taxon>
        <taxon>Menopon</taxon>
    </lineage>
</organism>
<comment type="catalytic activity">
    <reaction evidence="9">
        <text>acetylcholine + H2O = choline + acetate + H(+)</text>
        <dbReference type="Rhea" id="RHEA:17561"/>
        <dbReference type="ChEBI" id="CHEBI:15354"/>
        <dbReference type="ChEBI" id="CHEBI:15355"/>
        <dbReference type="ChEBI" id="CHEBI:15377"/>
        <dbReference type="ChEBI" id="CHEBI:15378"/>
        <dbReference type="ChEBI" id="CHEBI:30089"/>
        <dbReference type="EC" id="3.1.1.7"/>
    </reaction>
</comment>
<evidence type="ECO:0000256" key="4">
    <source>
        <dbReference type="ARBA" id="ARBA00022867"/>
    </source>
</evidence>
<keyword evidence="2" id="KW-0719">Serine esterase</keyword>
<dbReference type="GO" id="GO:0019695">
    <property type="term" value="P:choline metabolic process"/>
    <property type="evidence" value="ECO:0007669"/>
    <property type="project" value="TreeGrafter"/>
</dbReference>
<dbReference type="FunFam" id="3.40.50.1820:FF:000029">
    <property type="entry name" value="Acetylcholinesterase"/>
    <property type="match status" value="1"/>
</dbReference>
<dbReference type="GO" id="GO:0005615">
    <property type="term" value="C:extracellular space"/>
    <property type="evidence" value="ECO:0007669"/>
    <property type="project" value="TreeGrafter"/>
</dbReference>
<dbReference type="PRINTS" id="PR00878">
    <property type="entry name" value="CHOLNESTRASE"/>
</dbReference>
<dbReference type="InterPro" id="IPR050654">
    <property type="entry name" value="AChE-related_enzymes"/>
</dbReference>
<reference evidence="13" key="1">
    <citation type="journal article" date="2024" name="Gigascience">
        <title>Chromosome-level genome of the poultry shaft louse Menopon gallinae provides insight into the host-switching and adaptive evolution of parasitic lice.</title>
        <authorList>
            <person name="Xu Y."/>
            <person name="Ma L."/>
            <person name="Liu S."/>
            <person name="Liang Y."/>
            <person name="Liu Q."/>
            <person name="He Z."/>
            <person name="Tian L."/>
            <person name="Duan Y."/>
            <person name="Cai W."/>
            <person name="Li H."/>
            <person name="Song F."/>
        </authorList>
    </citation>
    <scope>NUCLEOTIDE SEQUENCE</scope>
    <source>
        <strain evidence="13">Cailab_2023a</strain>
    </source>
</reference>
<protein>
    <recommendedName>
        <fullName evidence="11">Carboxylic ester hydrolase</fullName>
        <ecNumber evidence="11">3.1.1.-</ecNumber>
    </recommendedName>
</protein>
<sequence>MAGQTAGAPWSIHSLSLINTTASRDYFTDPLIVETTTGLVKGFSKNVLGREVHVFYGIPFAKPPVGPLRFRKPVPIDPWHGVFEATTLPNSCYQEKYEYFPGFEGEEMWNPNTNLSEDCLYLNVWVPQKVRLRHHGSQDEYLPKRIPMLIWIYGGGFMSGTSTLAVYDADLVAATNDVIVASLQYRIGAFGFLYLAPFFDPESGEAPGNMGLWDQALAIRWLKDNAKAFGGDPELLTLFGESAGGGSVSIHLMSPVTRGLVKRGILQSGTLNAPWSFMMPEKAVEIAKTLIEDCNCNVTLLDYSPEKVMECLRSVDSKTVSVQQWNSYWGILGFPSAPTIDGVFLTDHPLEMLKRENFPETEILIGSNQDEGTYFILYDFIDFFEKDGPNYLARDKFLEIVETIFKNVSKLEREAIIFEYTDWDQVNDGYYNQKNIANVVGDYFFICPTNNFAQLFADRGMKVYYYFFNQRTSTNVWGEWMGVMHGDEIEYVFGHPLNMSIQYSNKERNLSKKIMEIFARFALTGQPLPEESEWPLYTRDQPQYYILNADKNGLGKGPRSKACAFWNDFLQKVRINQKMDTEGCSIKLEDATDDGTSLTSKYVAFICSISTIISITL</sequence>
<dbReference type="GO" id="GO:0003990">
    <property type="term" value="F:acetylcholinesterase activity"/>
    <property type="evidence" value="ECO:0007669"/>
    <property type="project" value="UniProtKB-EC"/>
</dbReference>
<comment type="subcellular location">
    <subcellularLocation>
        <location evidence="8">Synapse</location>
    </subcellularLocation>
</comment>
<evidence type="ECO:0000256" key="3">
    <source>
        <dbReference type="ARBA" id="ARBA00022801"/>
    </source>
</evidence>
<evidence type="ECO:0000256" key="9">
    <source>
        <dbReference type="ARBA" id="ARBA00048484"/>
    </source>
</evidence>
<evidence type="ECO:0000256" key="5">
    <source>
        <dbReference type="ARBA" id="ARBA00023018"/>
    </source>
</evidence>
<keyword evidence="3 11" id="KW-0378">Hydrolase</keyword>
<dbReference type="Pfam" id="PF00135">
    <property type="entry name" value="COesterase"/>
    <property type="match status" value="1"/>
</dbReference>
<comment type="caution">
    <text evidence="13">The sequence shown here is derived from an EMBL/GenBank/DDBJ whole genome shotgun (WGS) entry which is preliminary data.</text>
</comment>
<keyword evidence="6" id="KW-1015">Disulfide bond</keyword>
<feature type="active site" description="Charge relay system" evidence="10">
    <location>
        <position position="485"/>
    </location>
</feature>
<feature type="active site" description="Acyl-ester intermediate" evidence="10">
    <location>
        <position position="242"/>
    </location>
</feature>
<dbReference type="InterPro" id="IPR002018">
    <property type="entry name" value="CarbesteraseB"/>
</dbReference>
<evidence type="ECO:0000256" key="1">
    <source>
        <dbReference type="ARBA" id="ARBA00005964"/>
    </source>
</evidence>
<dbReference type="SUPFAM" id="SSF53474">
    <property type="entry name" value="alpha/beta-Hydrolases"/>
    <property type="match status" value="1"/>
</dbReference>
<dbReference type="GO" id="GO:0001507">
    <property type="term" value="P:acetylcholine catabolic process in synaptic cleft"/>
    <property type="evidence" value="ECO:0007669"/>
    <property type="project" value="InterPro"/>
</dbReference>
<evidence type="ECO:0000256" key="7">
    <source>
        <dbReference type="ARBA" id="ARBA00023180"/>
    </source>
</evidence>
<dbReference type="GO" id="GO:0043083">
    <property type="term" value="C:synaptic cleft"/>
    <property type="evidence" value="ECO:0007669"/>
    <property type="project" value="GOC"/>
</dbReference>
<dbReference type="InterPro" id="IPR029058">
    <property type="entry name" value="AB_hydrolase_fold"/>
</dbReference>
<dbReference type="InterPro" id="IPR019826">
    <property type="entry name" value="Carboxylesterase_B_AS"/>
</dbReference>
<feature type="active site" description="Charge relay system" evidence="10">
    <location>
        <position position="371"/>
    </location>
</feature>
<evidence type="ECO:0000256" key="6">
    <source>
        <dbReference type="ARBA" id="ARBA00023157"/>
    </source>
</evidence>
<proteinExistence type="inferred from homology"/>
<dbReference type="PROSITE" id="PS00122">
    <property type="entry name" value="CARBOXYLESTERASE_B_1"/>
    <property type="match status" value="1"/>
</dbReference>
<comment type="similarity">
    <text evidence="1 11">Belongs to the type-B carboxylesterase/lipase family.</text>
</comment>
<dbReference type="GO" id="GO:0005886">
    <property type="term" value="C:plasma membrane"/>
    <property type="evidence" value="ECO:0007669"/>
    <property type="project" value="TreeGrafter"/>
</dbReference>
<dbReference type="Gene3D" id="3.40.50.1820">
    <property type="entry name" value="alpha/beta hydrolase"/>
    <property type="match status" value="1"/>
</dbReference>